<dbReference type="OrthoDB" id="5571054at2759"/>
<name>A0A2J8A5T4_9CHLO</name>
<keyword evidence="6" id="KW-0539">Nucleus</keyword>
<sequence length="186" mass="20907">MSGGTAVPAYTDFIKERFERCLDLYLCPRIRRKSTRSLGKSRMADDAASSDDERPRRPRAGPGASGSGADPGSDSSEDERPNRNTVGDVPLEWYAAEEHIGYDVEGKRIGKSTRVDRLQLLLDRNDSKKALRTIYDPYNDEEISLSREELAMVMRIRNGQFPHVEVRGRLARGLERKRGQGPWGAV</sequence>
<keyword evidence="10" id="KW-1185">Reference proteome</keyword>
<dbReference type="GO" id="GO:0000463">
    <property type="term" value="P:maturation of LSU-rRNA from tricistronic rRNA transcript (SSU-rRNA, 5.8S rRNA, LSU-rRNA)"/>
    <property type="evidence" value="ECO:0007669"/>
    <property type="project" value="TreeGrafter"/>
</dbReference>
<dbReference type="GO" id="GO:0043021">
    <property type="term" value="F:ribonucleoprotein complex binding"/>
    <property type="evidence" value="ECO:0007669"/>
    <property type="project" value="TreeGrafter"/>
</dbReference>
<dbReference type="EMBL" id="PGGS01000156">
    <property type="protein sequence ID" value="PNH07892.1"/>
    <property type="molecule type" value="Genomic_DNA"/>
</dbReference>
<evidence type="ECO:0000313" key="10">
    <source>
        <dbReference type="Proteomes" id="UP000236333"/>
    </source>
</evidence>
<accession>A0A2J8A5T4</accession>
<evidence type="ECO:0000256" key="1">
    <source>
        <dbReference type="ARBA" id="ARBA00004604"/>
    </source>
</evidence>
<evidence type="ECO:0000256" key="6">
    <source>
        <dbReference type="ARBA" id="ARBA00023242"/>
    </source>
</evidence>
<reference evidence="9 10" key="1">
    <citation type="journal article" date="2017" name="Mol. Biol. Evol.">
        <title>The 4-celled Tetrabaena socialis nuclear genome reveals the essential components for genetic control of cell number at the origin of multicellularity in the volvocine lineage.</title>
        <authorList>
            <person name="Featherston J."/>
            <person name="Arakaki Y."/>
            <person name="Hanschen E.R."/>
            <person name="Ferris P.J."/>
            <person name="Michod R.E."/>
            <person name="Olson B.J.S.C."/>
            <person name="Nozaki H."/>
            <person name="Durand P.M."/>
        </authorList>
    </citation>
    <scope>NUCLEOTIDE SEQUENCE [LARGE SCALE GENOMIC DNA]</scope>
    <source>
        <strain evidence="9 10">NIES-571</strain>
    </source>
</reference>
<evidence type="ECO:0000313" key="9">
    <source>
        <dbReference type="EMBL" id="PNH07892.1"/>
    </source>
</evidence>
<keyword evidence="2" id="KW-0690">Ribosome biogenesis</keyword>
<feature type="domain" description="BOP1 N-terminal" evidence="8">
    <location>
        <begin position="6"/>
        <end position="34"/>
    </location>
</feature>
<comment type="caution">
    <text evidence="9">The sequence shown here is derived from an EMBL/GenBank/DDBJ whole genome shotgun (WGS) entry which is preliminary data.</text>
</comment>
<dbReference type="Proteomes" id="UP000236333">
    <property type="component" value="Unassembled WGS sequence"/>
</dbReference>
<evidence type="ECO:0000256" key="2">
    <source>
        <dbReference type="ARBA" id="ARBA00022517"/>
    </source>
</evidence>
<dbReference type="GO" id="GO:0030687">
    <property type="term" value="C:preribosome, large subunit precursor"/>
    <property type="evidence" value="ECO:0007669"/>
    <property type="project" value="TreeGrafter"/>
</dbReference>
<dbReference type="InterPro" id="IPR028598">
    <property type="entry name" value="BOP1/Erb1"/>
</dbReference>
<dbReference type="GO" id="GO:0070545">
    <property type="term" value="C:PeBoW complex"/>
    <property type="evidence" value="ECO:0007669"/>
    <property type="project" value="TreeGrafter"/>
</dbReference>
<keyword evidence="4" id="KW-0853">WD repeat</keyword>
<gene>
    <name evidence="9" type="ORF">TSOC_005624</name>
</gene>
<dbReference type="PANTHER" id="PTHR17605:SF0">
    <property type="entry name" value="RIBOSOME BIOGENESIS PROTEIN BOP1"/>
    <property type="match status" value="1"/>
</dbReference>
<evidence type="ECO:0000256" key="5">
    <source>
        <dbReference type="ARBA" id="ARBA00022737"/>
    </source>
</evidence>
<comment type="subcellular location">
    <subcellularLocation>
        <location evidence="1">Nucleus</location>
        <location evidence="1">Nucleolus</location>
    </subcellularLocation>
</comment>
<proteinExistence type="predicted"/>
<evidence type="ECO:0000259" key="8">
    <source>
        <dbReference type="Pfam" id="PF08145"/>
    </source>
</evidence>
<evidence type="ECO:0000256" key="3">
    <source>
        <dbReference type="ARBA" id="ARBA00022552"/>
    </source>
</evidence>
<dbReference type="PANTHER" id="PTHR17605">
    <property type="entry name" value="RIBOSOME BIOGENESIS PROTEIN BOP1 BLOCK OF PROLIFERATION 1 PROTEIN"/>
    <property type="match status" value="1"/>
</dbReference>
<protein>
    <submittedName>
        <fullName evidence="9">Ribosome biogenesis protein BOP1</fullName>
    </submittedName>
</protein>
<feature type="region of interest" description="Disordered" evidence="7">
    <location>
        <begin position="35"/>
        <end position="90"/>
    </location>
</feature>
<keyword evidence="3" id="KW-0698">rRNA processing</keyword>
<dbReference type="AlphaFoldDB" id="A0A2J8A5T4"/>
<evidence type="ECO:0000256" key="4">
    <source>
        <dbReference type="ARBA" id="ARBA00022574"/>
    </source>
</evidence>
<dbReference type="InterPro" id="IPR012953">
    <property type="entry name" value="BOP1_N_dom"/>
</dbReference>
<organism evidence="9 10">
    <name type="scientific">Tetrabaena socialis</name>
    <dbReference type="NCBI Taxonomy" id="47790"/>
    <lineage>
        <taxon>Eukaryota</taxon>
        <taxon>Viridiplantae</taxon>
        <taxon>Chlorophyta</taxon>
        <taxon>core chlorophytes</taxon>
        <taxon>Chlorophyceae</taxon>
        <taxon>CS clade</taxon>
        <taxon>Chlamydomonadales</taxon>
        <taxon>Tetrabaenaceae</taxon>
        <taxon>Tetrabaena</taxon>
    </lineage>
</organism>
<feature type="domain" description="BOP1 N-terminal" evidence="8">
    <location>
        <begin position="94"/>
        <end position="165"/>
    </location>
</feature>
<dbReference type="Pfam" id="PF08145">
    <property type="entry name" value="BOP1NT"/>
    <property type="match status" value="2"/>
</dbReference>
<keyword evidence="5" id="KW-0677">Repeat</keyword>
<evidence type="ECO:0000256" key="7">
    <source>
        <dbReference type="SAM" id="MobiDB-lite"/>
    </source>
</evidence>